<gene>
    <name evidence="19" type="primary">murB</name>
    <name evidence="21" type="ordered locus">Cvib_0838</name>
</gene>
<evidence type="ECO:0000256" key="15">
    <source>
        <dbReference type="ARBA" id="ARBA00023306"/>
    </source>
</evidence>
<dbReference type="InterPro" id="IPR036318">
    <property type="entry name" value="FAD-bd_PCMH-like_sf"/>
</dbReference>
<dbReference type="Gene3D" id="3.30.43.10">
    <property type="entry name" value="Uridine Diphospho-n-acetylenolpyruvylglucosamine Reductase, domain 2"/>
    <property type="match status" value="1"/>
</dbReference>
<dbReference type="InterPro" id="IPR003170">
    <property type="entry name" value="MurB"/>
</dbReference>
<dbReference type="SUPFAM" id="SSF56194">
    <property type="entry name" value="Uridine diphospho-N-Acetylenolpyruvylglucosamine reductase, MurB, C-terminal domain"/>
    <property type="match status" value="1"/>
</dbReference>
<dbReference type="InterPro" id="IPR036635">
    <property type="entry name" value="MurB_C_sf"/>
</dbReference>
<dbReference type="Gene3D" id="3.90.78.10">
    <property type="entry name" value="UDP-N-acetylenolpyruvoylglucosamine reductase, C-terminal domain"/>
    <property type="match status" value="1"/>
</dbReference>
<dbReference type="STRING" id="290318.Cvib_0838"/>
<evidence type="ECO:0000256" key="18">
    <source>
        <dbReference type="ARBA" id="ARBA00048914"/>
    </source>
</evidence>
<evidence type="ECO:0000256" key="16">
    <source>
        <dbReference type="ARBA" id="ARBA00023316"/>
    </source>
</evidence>
<protein>
    <recommendedName>
        <fullName evidence="6 19">UDP-N-acetylenolpyruvoylglucosamine reductase</fullName>
        <ecNumber evidence="5 19">1.3.1.98</ecNumber>
    </recommendedName>
    <alternativeName>
        <fullName evidence="17 19">UDP-N-acetylmuramate dehydrogenase</fullName>
    </alternativeName>
</protein>
<dbReference type="InterPro" id="IPR011601">
    <property type="entry name" value="MurB_C"/>
</dbReference>
<dbReference type="SUPFAM" id="SSF56176">
    <property type="entry name" value="FAD-binding/transporter-associated domain-like"/>
    <property type="match status" value="1"/>
</dbReference>
<evidence type="ECO:0000313" key="21">
    <source>
        <dbReference type="EMBL" id="ABP36853.1"/>
    </source>
</evidence>
<keyword evidence="16 19" id="KW-0961">Cell wall biogenesis/degradation</keyword>
<dbReference type="HAMAP" id="MF_00037">
    <property type="entry name" value="MurB"/>
    <property type="match status" value="1"/>
</dbReference>
<dbReference type="GO" id="GO:0071555">
    <property type="term" value="P:cell wall organization"/>
    <property type="evidence" value="ECO:0007669"/>
    <property type="project" value="UniProtKB-KW"/>
</dbReference>
<dbReference type="EC" id="1.3.1.98" evidence="5 19"/>
<comment type="cofactor">
    <cofactor evidence="1 19">
        <name>FAD</name>
        <dbReference type="ChEBI" id="CHEBI:57692"/>
    </cofactor>
</comment>
<keyword evidence="14 19" id="KW-0560">Oxidoreductase</keyword>
<organism evidence="21">
    <name type="scientific">Chlorobium phaeovibrioides (strain DSM 265 / 1930)</name>
    <name type="common">Prosthecochloris vibrioformis (strain DSM 265)</name>
    <dbReference type="NCBI Taxonomy" id="290318"/>
    <lineage>
        <taxon>Bacteria</taxon>
        <taxon>Pseudomonadati</taxon>
        <taxon>Chlorobiota</taxon>
        <taxon>Chlorobiia</taxon>
        <taxon>Chlorobiales</taxon>
        <taxon>Chlorobiaceae</taxon>
        <taxon>Chlorobium/Pelodictyon group</taxon>
        <taxon>Chlorobium</taxon>
    </lineage>
</organism>
<evidence type="ECO:0000256" key="7">
    <source>
        <dbReference type="ARBA" id="ARBA00022490"/>
    </source>
</evidence>
<evidence type="ECO:0000256" key="9">
    <source>
        <dbReference type="ARBA" id="ARBA00022630"/>
    </source>
</evidence>
<dbReference type="GO" id="GO:0009252">
    <property type="term" value="P:peptidoglycan biosynthetic process"/>
    <property type="evidence" value="ECO:0007669"/>
    <property type="project" value="UniProtKB-UniRule"/>
</dbReference>
<keyword evidence="15 19" id="KW-0131">Cell cycle</keyword>
<dbReference type="GO" id="GO:0005829">
    <property type="term" value="C:cytosol"/>
    <property type="evidence" value="ECO:0007669"/>
    <property type="project" value="TreeGrafter"/>
</dbReference>
<keyword evidence="12 19" id="KW-0133">Cell shape</keyword>
<accession>A4SEE4</accession>
<comment type="similarity">
    <text evidence="19">Belongs to the MurB family.</text>
</comment>
<keyword evidence="7 19" id="KW-0963">Cytoplasm</keyword>
<reference evidence="21" key="1">
    <citation type="submission" date="2007-03" db="EMBL/GenBank/DDBJ databases">
        <title>Complete sequence of Prosthecochloris vibrioformis DSM 265.</title>
        <authorList>
            <consortium name="US DOE Joint Genome Institute"/>
            <person name="Copeland A."/>
            <person name="Lucas S."/>
            <person name="Lapidus A."/>
            <person name="Barry K."/>
            <person name="Detter J.C."/>
            <person name="Glavina del Rio T."/>
            <person name="Hammon N."/>
            <person name="Israni S."/>
            <person name="Pitluck S."/>
            <person name="Schmutz J."/>
            <person name="Larimer F."/>
            <person name="Land M."/>
            <person name="Hauser L."/>
            <person name="Mikhailova N."/>
            <person name="Li T."/>
            <person name="Overmann J."/>
            <person name="Schuster S.C."/>
            <person name="Bryant D.A."/>
            <person name="Richardson P."/>
        </authorList>
    </citation>
    <scope>NUCLEOTIDE SEQUENCE [LARGE SCALE GENOMIC DNA]</scope>
    <source>
        <strain evidence="21">DSM 265</strain>
    </source>
</reference>
<feature type="domain" description="FAD-binding PCMH-type" evidence="20">
    <location>
        <begin position="38"/>
        <end position="204"/>
    </location>
</feature>
<keyword evidence="10 19" id="KW-0274">FAD</keyword>
<comment type="catalytic activity">
    <reaction evidence="18 19">
        <text>UDP-N-acetyl-alpha-D-muramate + NADP(+) = UDP-N-acetyl-3-O-(1-carboxyvinyl)-alpha-D-glucosamine + NADPH + H(+)</text>
        <dbReference type="Rhea" id="RHEA:12248"/>
        <dbReference type="ChEBI" id="CHEBI:15378"/>
        <dbReference type="ChEBI" id="CHEBI:57783"/>
        <dbReference type="ChEBI" id="CHEBI:58349"/>
        <dbReference type="ChEBI" id="CHEBI:68483"/>
        <dbReference type="ChEBI" id="CHEBI:70757"/>
        <dbReference type="EC" id="1.3.1.98"/>
    </reaction>
</comment>
<dbReference type="Pfam" id="PF02873">
    <property type="entry name" value="MurB_C"/>
    <property type="match status" value="1"/>
</dbReference>
<evidence type="ECO:0000259" key="20">
    <source>
        <dbReference type="PROSITE" id="PS51387"/>
    </source>
</evidence>
<dbReference type="GO" id="GO:0071949">
    <property type="term" value="F:FAD binding"/>
    <property type="evidence" value="ECO:0007669"/>
    <property type="project" value="InterPro"/>
</dbReference>
<keyword evidence="11 19" id="KW-0521">NADP</keyword>
<dbReference type="InterPro" id="IPR016169">
    <property type="entry name" value="FAD-bd_PCMH_sub2"/>
</dbReference>
<keyword evidence="8 19" id="KW-0132">Cell division</keyword>
<dbReference type="InterPro" id="IPR016167">
    <property type="entry name" value="FAD-bd_PCMH_sub1"/>
</dbReference>
<evidence type="ECO:0000256" key="17">
    <source>
        <dbReference type="ARBA" id="ARBA00031026"/>
    </source>
</evidence>
<dbReference type="GO" id="GO:0051301">
    <property type="term" value="P:cell division"/>
    <property type="evidence" value="ECO:0007669"/>
    <property type="project" value="UniProtKB-KW"/>
</dbReference>
<dbReference type="PANTHER" id="PTHR21071">
    <property type="entry name" value="UDP-N-ACETYLENOLPYRUVOYLGLUCOSAMINE REDUCTASE"/>
    <property type="match status" value="1"/>
</dbReference>
<dbReference type="PANTHER" id="PTHR21071:SF4">
    <property type="entry name" value="UDP-N-ACETYLENOLPYRUVOYLGLUCOSAMINE REDUCTASE"/>
    <property type="match status" value="1"/>
</dbReference>
<keyword evidence="13 19" id="KW-0573">Peptidoglycan synthesis</keyword>
<keyword evidence="9 19" id="KW-0285">Flavoprotein</keyword>
<evidence type="ECO:0000256" key="14">
    <source>
        <dbReference type="ARBA" id="ARBA00023002"/>
    </source>
</evidence>
<dbReference type="eggNOG" id="COG0812">
    <property type="taxonomic scope" value="Bacteria"/>
</dbReference>
<evidence type="ECO:0000256" key="10">
    <source>
        <dbReference type="ARBA" id="ARBA00022827"/>
    </source>
</evidence>
<proteinExistence type="inferred from homology"/>
<evidence type="ECO:0000256" key="4">
    <source>
        <dbReference type="ARBA" id="ARBA00004752"/>
    </source>
</evidence>
<evidence type="ECO:0000256" key="5">
    <source>
        <dbReference type="ARBA" id="ARBA00012518"/>
    </source>
</evidence>
<evidence type="ECO:0000256" key="2">
    <source>
        <dbReference type="ARBA" id="ARBA00003921"/>
    </source>
</evidence>
<evidence type="ECO:0000256" key="19">
    <source>
        <dbReference type="HAMAP-Rule" id="MF_00037"/>
    </source>
</evidence>
<dbReference type="UniPathway" id="UPA00219"/>
<comment type="function">
    <text evidence="2 19">Cell wall formation.</text>
</comment>
<dbReference type="PROSITE" id="PS51387">
    <property type="entry name" value="FAD_PCMH"/>
    <property type="match status" value="1"/>
</dbReference>
<feature type="active site" description="Proton donor" evidence="19">
    <location>
        <position position="234"/>
    </location>
</feature>
<evidence type="ECO:0000256" key="11">
    <source>
        <dbReference type="ARBA" id="ARBA00022857"/>
    </source>
</evidence>
<feature type="active site" evidence="19">
    <location>
        <position position="306"/>
    </location>
</feature>
<evidence type="ECO:0000256" key="6">
    <source>
        <dbReference type="ARBA" id="ARBA00015188"/>
    </source>
</evidence>
<dbReference type="GO" id="GO:0008360">
    <property type="term" value="P:regulation of cell shape"/>
    <property type="evidence" value="ECO:0007669"/>
    <property type="project" value="UniProtKB-KW"/>
</dbReference>
<dbReference type="NCBIfam" id="TIGR00179">
    <property type="entry name" value="murB"/>
    <property type="match status" value="1"/>
</dbReference>
<dbReference type="InterPro" id="IPR006094">
    <property type="entry name" value="Oxid_FAD_bind_N"/>
</dbReference>
<dbReference type="InterPro" id="IPR016166">
    <property type="entry name" value="FAD-bd_PCMH"/>
</dbReference>
<comment type="subcellular location">
    <subcellularLocation>
        <location evidence="3 19">Cytoplasm</location>
    </subcellularLocation>
</comment>
<evidence type="ECO:0000256" key="1">
    <source>
        <dbReference type="ARBA" id="ARBA00001974"/>
    </source>
</evidence>
<dbReference type="CDD" id="cd09627">
    <property type="entry name" value="DOMON_murB_like"/>
    <property type="match status" value="1"/>
</dbReference>
<evidence type="ECO:0000256" key="3">
    <source>
        <dbReference type="ARBA" id="ARBA00004496"/>
    </source>
</evidence>
<name>A4SEE4_CHLPM</name>
<evidence type="ECO:0000256" key="12">
    <source>
        <dbReference type="ARBA" id="ARBA00022960"/>
    </source>
</evidence>
<dbReference type="Pfam" id="PF01565">
    <property type="entry name" value="FAD_binding_4"/>
    <property type="match status" value="1"/>
</dbReference>
<dbReference type="EMBL" id="CP000607">
    <property type="protein sequence ID" value="ABP36853.1"/>
    <property type="molecule type" value="Genomic_DNA"/>
</dbReference>
<dbReference type="HOGENOM" id="CLU_502229_0_0_10"/>
<dbReference type="Gene3D" id="3.30.465.10">
    <property type="match status" value="1"/>
</dbReference>
<dbReference type="GO" id="GO:0008762">
    <property type="term" value="F:UDP-N-acetylmuramate dehydrogenase activity"/>
    <property type="evidence" value="ECO:0007669"/>
    <property type="project" value="UniProtKB-UniRule"/>
</dbReference>
<comment type="caution">
    <text evidence="19">Lacks conserved residue(s) required for the propagation of feature annotation.</text>
</comment>
<sequence>MFRLSFRVVSFAKMVMVPITPPCHCFRDFPISEKAYYGIGGEVRFFCTPSSVAELGKLVSWVRSEGMPLAMLGLGSNMLFSDINFPGVILSTERMLQFRQVSELEFFFEAGVENTVVAETMRHLGIAGAAWLYRLPGRIGGTVRMNSRCFGGEISSLASAVQVLTLEGSLVVRRPEEVFLGYKHTSLMHTGEIVTGVMLRFPGKADPDAIGAEMLDHESERLRKRHFDFPSCGSTFKNNHECGKPSGMIFEELGFSGAREGGAVVGEHHANFIFNTGGASACDVLKIAGNMRSAALKEAGVKLELEVECTGLFPRNLLDACGSPYQVDRDDSSKGWSGLLLYPNGVSGIKHATAAFPRILIEGPLASAARVSVTQLISLHEARLQPDKPFLSWSTALKPGEHVFLPVPEAPRGAFIDGLWNYGVSELFIGNGKDEGRYLEFEMTPAGQWVALAFDGARKRAEGYEVLTPEPWVDGLRLQTLEGSFGMSFSFSLLEKFFDGIGDGVLSLQCASSIEGGTTDLFPSWHNAPVPADFHCPERFFSIALS</sequence>
<dbReference type="AlphaFoldDB" id="A4SEE4"/>
<dbReference type="KEGG" id="pvi:Cvib_0838"/>
<evidence type="ECO:0000256" key="13">
    <source>
        <dbReference type="ARBA" id="ARBA00022984"/>
    </source>
</evidence>
<comment type="pathway">
    <text evidence="4 19">Cell wall biogenesis; peptidoglycan biosynthesis.</text>
</comment>
<evidence type="ECO:0000256" key="8">
    <source>
        <dbReference type="ARBA" id="ARBA00022618"/>
    </source>
</evidence>